<dbReference type="PROSITE" id="PS00028">
    <property type="entry name" value="ZINC_FINGER_C2H2_1"/>
    <property type="match status" value="1"/>
</dbReference>
<feature type="compositionally biased region" description="Basic and acidic residues" evidence="1">
    <location>
        <begin position="1100"/>
        <end position="1116"/>
    </location>
</feature>
<dbReference type="VEuPathDB" id="PlasmoDB:PKA1H_030010600"/>
<comment type="caution">
    <text evidence="3">The sequence shown here is derived from an EMBL/GenBank/DDBJ whole genome shotgun (WGS) entry which is preliminary data.</text>
</comment>
<feature type="compositionally biased region" description="Basic and acidic residues" evidence="1">
    <location>
        <begin position="1124"/>
        <end position="1134"/>
    </location>
</feature>
<dbReference type="InterPro" id="IPR013087">
    <property type="entry name" value="Znf_C2H2_type"/>
</dbReference>
<proteinExistence type="predicted"/>
<gene>
    <name evidence="3" type="ORF">PKNOH_S02297900</name>
</gene>
<feature type="region of interest" description="Disordered" evidence="1">
    <location>
        <begin position="438"/>
        <end position="464"/>
    </location>
</feature>
<dbReference type="eggNOG" id="ENOG502QXTA">
    <property type="taxonomic scope" value="Eukaryota"/>
</dbReference>
<dbReference type="VEuPathDB" id="PlasmoDB:PKNH_0305600"/>
<feature type="compositionally biased region" description="Polar residues" evidence="1">
    <location>
        <begin position="1135"/>
        <end position="1145"/>
    </location>
</feature>
<dbReference type="Proteomes" id="UP000195012">
    <property type="component" value="Unassembled WGS sequence"/>
</dbReference>
<feature type="compositionally biased region" description="Polar residues" evidence="1">
    <location>
        <begin position="938"/>
        <end position="950"/>
    </location>
</feature>
<dbReference type="OMA" id="TCVHSFS"/>
<sequence>MSYEWLDALQWSGNRSLESGREEEGEEEKRTNCYELINDKIFVYRCNTCLLVFTCVHSFSNHVLNENHQIKQLNSLKKGKYFNCLRCKYVCLSIAKIINHIELYNHCHNILRKIKRNMIYNGIASCSCKVKCYTFYSQNKHCLTTGDPILAEYEGVPNFQPIDEGAMCSYDQSDSHEDGDMEFFPKRAEIPPKKNNLLLMTPPNVPIPHSSSADVCGDSPGDKSLRRKTLGFILNTTGQTTSNATDARHPSPAHMNIAPMPCNQVGEQTELSPICTDINKINDFNAVLLNLEKQEKEKKRGVKNEENSYTTDATRNLLLHIYENNYHLNRINKNNSFHHDTNHNEKKCDILEETQGQFFSSPSASNNGNNFSAKNYDPLRSYRYNDYEQGAFNLFSEEQNIRVGTRGGYIPYLTPQWGHPQNGSNIPDRKDKIETTTSHSAFHESTPSYITGGKNTRNKSTQNRPPNYNPIFEDHHNLDQYLSSEHGNKIDLNMEGEMEEIKSSFLHSIQNSAKKLAELDTLHMYEKTEDASFFCSDPSSAYRNIKEIHTNVVDQMDTHPNDTTSGMNYVDEEQMEDSIKGEKISPSEEDFKKYFCKNFLSHIFDYQPRSMISPMDGAHSTDSGEPSNGETANVMEDTYWDARHDMNLVNDNRTHNVARRKTPNREPFTEMAYPHREEATDAPLYLTQRIDDSSSFLSPKYWQPNMDEMERIHYGHMDGESSREVNRAKVGTTNQLSYMKYIVGGGEPGKDFRTTNPFPLVDSSLTYVNKKSNENFTEEREKKKQLDLLTLYCLQEGGFPYTYSDVKNEDNNGYVQNKDDKQISSQLNKNSHHFNLPYEDSILYGKCFNGWEAEEENDKEENRLHRNDGAPSFIAAAMGAYRGLGNTNTQKDAPQQIVVTKGMNQWNASANQLTTYPSNGENINIRHLSLPSRDKTESNPTNNTSSRTQEQILKNIFEDSSDDKQNIRTPSETAALNKKRQSFIDEVSEIKKLIEEENKNNNQPNLTHMNLTHGQRMEPAIPFHGERSNFSKIGDTKKQNFYLGNRNKDDRGAYPNFKSIRTNDSRGEGTHWGIPPERVNFGSGHFHNGYFQSSRIDKDLQNHRDNPLDSRRDHFSRGHQQRKKSTDDEKDHRFTSNLSKWQSRR</sequence>
<dbReference type="AlphaFoldDB" id="A0A1Y3DYU8"/>
<accession>A0A1Y3DYU8</accession>
<evidence type="ECO:0000313" key="3">
    <source>
        <dbReference type="EMBL" id="OTN68466.1"/>
    </source>
</evidence>
<name>A0A1Y3DYU8_PLAKN</name>
<dbReference type="OrthoDB" id="370306at2759"/>
<reference evidence="3 4" key="1">
    <citation type="submission" date="2017-05" db="EMBL/GenBank/DDBJ databases">
        <title>PacBio assembly of a Plasmodium knowlesi genome sequence with Hi-C correction and manual annotation of the SICAvar gene family.</title>
        <authorList>
            <person name="Lapp S.A."/>
            <person name="Geraldo J.A."/>
            <person name="Chien J.-T."/>
            <person name="Ay F."/>
            <person name="Pakala S.B."/>
            <person name="Batugedara G."/>
            <person name="Humphrey J.C."/>
            <person name="Debarry J.D."/>
            <person name="Le Roch K.G."/>
            <person name="Galinski M.R."/>
            <person name="Kissinger J.C."/>
        </authorList>
    </citation>
    <scope>NUCLEOTIDE SEQUENCE [LARGE SCALE GENOMIC DNA]</scope>
    <source>
        <strain evidence="4">Malayan Strain Pk1 (A+)</strain>
    </source>
</reference>
<protein>
    <recommendedName>
        <fullName evidence="2">C2H2-type domain-containing protein</fullName>
    </recommendedName>
</protein>
<feature type="region of interest" description="Disordered" evidence="1">
    <location>
        <begin position="1100"/>
        <end position="1145"/>
    </location>
</feature>
<evidence type="ECO:0000256" key="1">
    <source>
        <dbReference type="SAM" id="MobiDB-lite"/>
    </source>
</evidence>
<evidence type="ECO:0000313" key="4">
    <source>
        <dbReference type="Proteomes" id="UP000195012"/>
    </source>
</evidence>
<dbReference type="VEuPathDB" id="PlasmoDB:PKNOH_S02297900"/>
<feature type="region of interest" description="Disordered" evidence="1">
    <location>
        <begin position="1041"/>
        <end position="1078"/>
    </location>
</feature>
<dbReference type="EMBL" id="NETL01000016">
    <property type="protein sequence ID" value="OTN68466.1"/>
    <property type="molecule type" value="Genomic_DNA"/>
</dbReference>
<feature type="region of interest" description="Disordered" evidence="1">
    <location>
        <begin position="917"/>
        <end position="950"/>
    </location>
</feature>
<evidence type="ECO:0000259" key="2">
    <source>
        <dbReference type="PROSITE" id="PS00028"/>
    </source>
</evidence>
<organism evidence="3 4">
    <name type="scientific">Plasmodium knowlesi</name>
    <dbReference type="NCBI Taxonomy" id="5850"/>
    <lineage>
        <taxon>Eukaryota</taxon>
        <taxon>Sar</taxon>
        <taxon>Alveolata</taxon>
        <taxon>Apicomplexa</taxon>
        <taxon>Aconoidasida</taxon>
        <taxon>Haemosporida</taxon>
        <taxon>Plasmodiidae</taxon>
        <taxon>Plasmodium</taxon>
        <taxon>Plasmodium (Plasmodium)</taxon>
    </lineage>
</organism>
<feature type="domain" description="C2H2-type" evidence="2">
    <location>
        <begin position="46"/>
        <end position="68"/>
    </location>
</feature>